<dbReference type="Gene3D" id="3.40.50.300">
    <property type="entry name" value="P-loop containing nucleotide triphosphate hydrolases"/>
    <property type="match status" value="1"/>
</dbReference>
<dbReference type="EC" id="2.7.1.176" evidence="2"/>
<proteinExistence type="inferred from homology"/>
<dbReference type="EMBL" id="CYXM01000001">
    <property type="protein sequence ID" value="CUM69804.1"/>
    <property type="molecule type" value="Genomic_DNA"/>
</dbReference>
<dbReference type="PANTHER" id="PTHR39206">
    <property type="entry name" value="SLL8004 PROTEIN"/>
    <property type="match status" value="1"/>
</dbReference>
<reference evidence="8 9" key="1">
    <citation type="submission" date="2015-09" db="EMBL/GenBank/DDBJ databases">
        <authorList>
            <consortium name="Pathogen Informatics"/>
        </authorList>
    </citation>
    <scope>NUCLEOTIDE SEQUENCE [LARGE SCALE GENOMIC DNA]</scope>
    <source>
        <strain evidence="8 9">2789STDY5834968</strain>
    </source>
</reference>
<dbReference type="RefSeq" id="WP_306769535.1">
    <property type="nucleotide sequence ID" value="NZ_DAWDDN010000011.1"/>
</dbReference>
<dbReference type="Proteomes" id="UP000095673">
    <property type="component" value="Unassembled WGS sequence"/>
</dbReference>
<evidence type="ECO:0000313" key="9">
    <source>
        <dbReference type="Proteomes" id="UP000095673"/>
    </source>
</evidence>
<comment type="similarity">
    <text evidence="1">Belongs to the zeta toxin family.</text>
</comment>
<dbReference type="InterPro" id="IPR010488">
    <property type="entry name" value="Zeta_toxin_domain"/>
</dbReference>
<evidence type="ECO:0000256" key="5">
    <source>
        <dbReference type="ARBA" id="ARBA00032897"/>
    </source>
</evidence>
<evidence type="ECO:0000256" key="3">
    <source>
        <dbReference type="ARBA" id="ARBA00022741"/>
    </source>
</evidence>
<evidence type="ECO:0000313" key="8">
    <source>
        <dbReference type="EMBL" id="CUM69804.1"/>
    </source>
</evidence>
<dbReference type="AlphaFoldDB" id="A0A173QVW5"/>
<name>A0A173QVW5_9FIRM</name>
<comment type="catalytic activity">
    <reaction evidence="6">
        <text>UDP-N-acetyl-alpha-D-glucosamine + ATP = UDP-N-acetyl-alpha-D-glucosamine 3'-phosphate + ADP + H(+)</text>
        <dbReference type="Rhea" id="RHEA:32671"/>
        <dbReference type="ChEBI" id="CHEBI:15378"/>
        <dbReference type="ChEBI" id="CHEBI:30616"/>
        <dbReference type="ChEBI" id="CHEBI:57705"/>
        <dbReference type="ChEBI" id="CHEBI:64353"/>
        <dbReference type="ChEBI" id="CHEBI:456216"/>
        <dbReference type="EC" id="2.7.1.176"/>
    </reaction>
</comment>
<evidence type="ECO:0000256" key="4">
    <source>
        <dbReference type="ARBA" id="ARBA00022840"/>
    </source>
</evidence>
<keyword evidence="4" id="KW-0067">ATP-binding</keyword>
<evidence type="ECO:0000256" key="2">
    <source>
        <dbReference type="ARBA" id="ARBA00011963"/>
    </source>
</evidence>
<sequence>MGKENMQNKKPMILVLAGPNGSGKSTITAFFDKVGKYTNADDVVATTGMNNMEAAVLVDRMRYESIAKKEDFTFETVLSSEYKLNILRKAKEEGYFIKCVFVLTVDPQINIARIESRVAAGGHNVASDKVIERYYKSINNIKELLNICDIVHVYDNTKTPERIIRKHKEELSIYPNEYWSEQGILGLME</sequence>
<protein>
    <recommendedName>
        <fullName evidence="5">UDP-N-acetylglucosamine kinase</fullName>
        <ecNumber evidence="2">2.7.1.176</ecNumber>
    </recommendedName>
    <alternativeName>
        <fullName evidence="5">UDP-N-acetylglucosamine kinase</fullName>
    </alternativeName>
</protein>
<evidence type="ECO:0000256" key="6">
    <source>
        <dbReference type="ARBA" id="ARBA00048178"/>
    </source>
</evidence>
<dbReference type="InterPro" id="IPR027417">
    <property type="entry name" value="P-loop_NTPase"/>
</dbReference>
<dbReference type="GO" id="GO:0016301">
    <property type="term" value="F:kinase activity"/>
    <property type="evidence" value="ECO:0007669"/>
    <property type="project" value="InterPro"/>
</dbReference>
<dbReference type="GO" id="GO:0005524">
    <property type="term" value="F:ATP binding"/>
    <property type="evidence" value="ECO:0007669"/>
    <property type="project" value="UniProtKB-KW"/>
</dbReference>
<organism evidence="8 9">
    <name type="scientific">Agathobacter rectalis</name>
    <dbReference type="NCBI Taxonomy" id="39491"/>
    <lineage>
        <taxon>Bacteria</taxon>
        <taxon>Bacillati</taxon>
        <taxon>Bacillota</taxon>
        <taxon>Clostridia</taxon>
        <taxon>Lachnospirales</taxon>
        <taxon>Lachnospiraceae</taxon>
        <taxon>Agathobacter</taxon>
    </lineage>
</organism>
<evidence type="ECO:0000259" key="7">
    <source>
        <dbReference type="Pfam" id="PF06414"/>
    </source>
</evidence>
<evidence type="ECO:0000256" key="1">
    <source>
        <dbReference type="ARBA" id="ARBA00009104"/>
    </source>
</evidence>
<accession>A0A173QVW5</accession>
<feature type="domain" description="Zeta toxin" evidence="7">
    <location>
        <begin position="5"/>
        <end position="157"/>
    </location>
</feature>
<keyword evidence="3" id="KW-0547">Nucleotide-binding</keyword>
<dbReference type="SUPFAM" id="SSF52540">
    <property type="entry name" value="P-loop containing nucleoside triphosphate hydrolases"/>
    <property type="match status" value="1"/>
</dbReference>
<dbReference type="PANTHER" id="PTHR39206:SF1">
    <property type="entry name" value="SLL8004 PROTEIN"/>
    <property type="match status" value="1"/>
</dbReference>
<dbReference type="Pfam" id="PF06414">
    <property type="entry name" value="Zeta_toxin"/>
    <property type="match status" value="1"/>
</dbReference>
<gene>
    <name evidence="8" type="ORF">ERS852580_00102</name>
</gene>